<evidence type="ECO:0008006" key="4">
    <source>
        <dbReference type="Google" id="ProtNLM"/>
    </source>
</evidence>
<protein>
    <recommendedName>
        <fullName evidence="4">DUF3823 domain-containing protein</fullName>
    </recommendedName>
</protein>
<accession>A0A5N1J908</accession>
<dbReference type="PROSITE" id="PS51257">
    <property type="entry name" value="PROKAR_LIPOPROTEIN"/>
    <property type="match status" value="1"/>
</dbReference>
<gene>
    <name evidence="2" type="ORF">F0P93_30520</name>
</gene>
<evidence type="ECO:0000313" key="3">
    <source>
        <dbReference type="Proteomes" id="UP000326344"/>
    </source>
</evidence>
<organism evidence="2 3">
    <name type="scientific">Larkinella humicola</name>
    <dbReference type="NCBI Taxonomy" id="2607654"/>
    <lineage>
        <taxon>Bacteria</taxon>
        <taxon>Pseudomonadati</taxon>
        <taxon>Bacteroidota</taxon>
        <taxon>Cytophagia</taxon>
        <taxon>Cytophagales</taxon>
        <taxon>Spirosomataceae</taxon>
        <taxon>Larkinella</taxon>
    </lineage>
</organism>
<keyword evidence="3" id="KW-1185">Reference proteome</keyword>
<comment type="caution">
    <text evidence="2">The sequence shown here is derived from an EMBL/GenBank/DDBJ whole genome shotgun (WGS) entry which is preliminary data.</text>
</comment>
<dbReference type="Proteomes" id="UP000326344">
    <property type="component" value="Unassembled WGS sequence"/>
</dbReference>
<sequence length="205" mass="21851">MKKVSIWLICLVILAMSGCNKDPDPELPSYLVIPSSLSNYKGSGRISISGGLTLAAEGQERVQVGGKISGVLASAYFGDGVLINATFNQPRIFSESSQVPAEFRSNADLRIIKTVNSGTYPMGLMDPNPRGEIADLVLNLPGPQIYITEQGSLTVESSTIIRQEGTYSLYRIRGNFDATLGGYGTGITNKNPQVSGTFDVLAVAN</sequence>
<proteinExistence type="predicted"/>
<evidence type="ECO:0000313" key="2">
    <source>
        <dbReference type="EMBL" id="KAA9341171.1"/>
    </source>
</evidence>
<name>A0A5N1J908_9BACT</name>
<feature type="chain" id="PRO_5025011111" description="DUF3823 domain-containing protein" evidence="1">
    <location>
        <begin position="22"/>
        <end position="205"/>
    </location>
</feature>
<evidence type="ECO:0000256" key="1">
    <source>
        <dbReference type="SAM" id="SignalP"/>
    </source>
</evidence>
<reference evidence="2 3" key="1">
    <citation type="submission" date="2019-09" db="EMBL/GenBank/DDBJ databases">
        <title>Genome Sequence of Larkinella sp MA1.</title>
        <authorList>
            <person name="Srinivasan S."/>
        </authorList>
    </citation>
    <scope>NUCLEOTIDE SEQUENCE [LARGE SCALE GENOMIC DNA]</scope>
    <source>
        <strain evidence="2 3">MA1</strain>
    </source>
</reference>
<keyword evidence="1" id="KW-0732">Signal</keyword>
<feature type="signal peptide" evidence="1">
    <location>
        <begin position="1"/>
        <end position="21"/>
    </location>
</feature>
<dbReference type="EMBL" id="VTWS01000013">
    <property type="protein sequence ID" value="KAA9341171.1"/>
    <property type="molecule type" value="Genomic_DNA"/>
</dbReference>
<dbReference type="RefSeq" id="WP_150881579.1">
    <property type="nucleotide sequence ID" value="NZ_VTWS01000013.1"/>
</dbReference>
<dbReference type="AlphaFoldDB" id="A0A5N1J908"/>